<dbReference type="EMBL" id="FOTC01000002">
    <property type="protein sequence ID" value="SFL12384.1"/>
    <property type="molecule type" value="Genomic_DNA"/>
</dbReference>
<reference evidence="2" key="1">
    <citation type="submission" date="2016-10" db="EMBL/GenBank/DDBJ databases">
        <authorList>
            <person name="Varghese N."/>
            <person name="Submissions S."/>
        </authorList>
    </citation>
    <scope>NUCLEOTIDE SEQUENCE [LARGE SCALE GENOMIC DNA]</scope>
    <source>
        <strain evidence="2">CGMCC 1.7738</strain>
    </source>
</reference>
<organism evidence="1 2">
    <name type="scientific">Halogranum rubrum</name>
    <dbReference type="NCBI Taxonomy" id="553466"/>
    <lineage>
        <taxon>Archaea</taxon>
        <taxon>Methanobacteriati</taxon>
        <taxon>Methanobacteriota</taxon>
        <taxon>Stenosarchaea group</taxon>
        <taxon>Halobacteria</taxon>
        <taxon>Halobacteriales</taxon>
        <taxon>Haloferacaceae</taxon>
    </lineage>
</organism>
<keyword evidence="2" id="KW-1185">Reference proteome</keyword>
<name>A0A1I4F385_9EURY</name>
<evidence type="ECO:0000313" key="2">
    <source>
        <dbReference type="Proteomes" id="UP000199607"/>
    </source>
</evidence>
<dbReference type="AlphaFoldDB" id="A0A1I4F385"/>
<sequence length="42" mass="5158">MEERDTPYTFRDEVAQPPTYDREEREVVIVDGEAMTYRSYRR</sequence>
<protein>
    <submittedName>
        <fullName evidence="1">Uncharacterized protein</fullName>
    </submittedName>
</protein>
<dbReference type="RefSeq" id="WP_009374629.1">
    <property type="nucleotide sequence ID" value="NZ_FOTC01000002.1"/>
</dbReference>
<proteinExistence type="predicted"/>
<dbReference type="Proteomes" id="UP000199607">
    <property type="component" value="Unassembled WGS sequence"/>
</dbReference>
<gene>
    <name evidence="1" type="ORF">SAMN04487950_2598</name>
</gene>
<accession>A0A1I4F385</accession>
<evidence type="ECO:0000313" key="1">
    <source>
        <dbReference type="EMBL" id="SFL12384.1"/>
    </source>
</evidence>